<keyword evidence="3" id="KW-1185">Reference proteome</keyword>
<reference evidence="2" key="1">
    <citation type="submission" date="2022-08" db="UniProtKB">
        <authorList>
            <consortium name="EnsemblMetazoa"/>
        </authorList>
    </citation>
    <scope>IDENTIFICATION</scope>
    <source>
        <strain evidence="2">05x7-T-G4-1.051#20</strain>
    </source>
</reference>
<keyword evidence="1" id="KW-0472">Membrane</keyword>
<dbReference type="AlphaFoldDB" id="A0A8W8LV36"/>
<feature type="transmembrane region" description="Helical" evidence="1">
    <location>
        <begin position="224"/>
        <end position="249"/>
    </location>
</feature>
<evidence type="ECO:0000256" key="1">
    <source>
        <dbReference type="SAM" id="Phobius"/>
    </source>
</evidence>
<proteinExistence type="predicted"/>
<sequence length="264" mass="28982">MTKTKGSFKFITIGTPISPQQKKGSVRNKLKNGINEISIEKGKTTPGSNRNCIHGDRAQIDRNMENYLKGIVIILLSGFVKASSNPSANITYVFPDNTCGLPVSTRHTNASQLFIFKYEGREIPEDCQTVGLHSSDASLNHYVLCVTAASFIDPNCSVTVQFTFSNNVMEFNCNTTENETFCTNQESELKVKTMTDVGYKNAKFTIFIQNELSTKHSDSLVTDMGVVAGIAIGCTLGVLIIALVCYMYIRGRNSSRAAYHSAKS</sequence>
<dbReference type="Proteomes" id="UP000005408">
    <property type="component" value="Unassembled WGS sequence"/>
</dbReference>
<protein>
    <submittedName>
        <fullName evidence="2">Uncharacterized protein</fullName>
    </submittedName>
</protein>
<name>A0A8W8LV36_MAGGI</name>
<dbReference type="EnsemblMetazoa" id="G29272.1">
    <property type="protein sequence ID" value="G29272.1:cds"/>
    <property type="gene ID" value="G29272"/>
</dbReference>
<evidence type="ECO:0000313" key="3">
    <source>
        <dbReference type="Proteomes" id="UP000005408"/>
    </source>
</evidence>
<accession>A0A8W8LV36</accession>
<keyword evidence="1" id="KW-1133">Transmembrane helix</keyword>
<organism evidence="2 3">
    <name type="scientific">Magallana gigas</name>
    <name type="common">Pacific oyster</name>
    <name type="synonym">Crassostrea gigas</name>
    <dbReference type="NCBI Taxonomy" id="29159"/>
    <lineage>
        <taxon>Eukaryota</taxon>
        <taxon>Metazoa</taxon>
        <taxon>Spiralia</taxon>
        <taxon>Lophotrochozoa</taxon>
        <taxon>Mollusca</taxon>
        <taxon>Bivalvia</taxon>
        <taxon>Autobranchia</taxon>
        <taxon>Pteriomorphia</taxon>
        <taxon>Ostreida</taxon>
        <taxon>Ostreoidea</taxon>
        <taxon>Ostreidae</taxon>
        <taxon>Magallana</taxon>
    </lineage>
</organism>
<evidence type="ECO:0000313" key="2">
    <source>
        <dbReference type="EnsemblMetazoa" id="G29272.1:cds"/>
    </source>
</evidence>
<keyword evidence="1" id="KW-0812">Transmembrane</keyword>